<dbReference type="Pfam" id="PF24883">
    <property type="entry name" value="NPHP3_N"/>
    <property type="match status" value="1"/>
</dbReference>
<evidence type="ECO:0000259" key="2">
    <source>
        <dbReference type="Pfam" id="PF24883"/>
    </source>
</evidence>
<evidence type="ECO:0000313" key="3">
    <source>
        <dbReference type="EMBL" id="KAF5353299.1"/>
    </source>
</evidence>
<feature type="domain" description="Nephrocystin 3-like N-terminal" evidence="2">
    <location>
        <begin position="143"/>
        <end position="303"/>
    </location>
</feature>
<proteinExistence type="predicted"/>
<sequence length="510" mass="56698">MNIFNILFAGPLGSLWWNSPGALPPYCLHITKPFLEAVPHCGGHDSTFDKLQHHIRGQASFAQLHSPLILDCPGHHIMFTESSNFTITHSSLSVNQINGGQTGGIESLYHETIHEAAFDSDARDPPPRCFPGTRTKDIRIVVSWASPSSDQSPPLLWVKGKGGAGKSALAQTCIEELENMGIPFAAFFFSQDRGWNNHRKFILTIAYQLSTQLPEYRTLLDAKIRQDRSLLYHKRMATQFKELILDPFRELGRTGIDIRRRIPIFVDALDECDTITAQHEMVQLVASATEKLPHTFCWAFFSRPETHIEEAFSHCYLNPHYLQTIALPRFQIPDIIVQGEILPLHLATGQRIPLGINLVDTPTSIETGLPLASATSIVEWDGVNRDVHSLRSNSTHNHRLKDPPADIPVHIDSEEKTQGKVIEALGVRQTACNPPTEPPEVGSGFRAAVKQQDDFSAICGMLEETPSYATPLPSPCNPCTYTTVFLSSRITQSQEPLLVNTSGALDLQRL</sequence>
<organism evidence="3 4">
    <name type="scientific">Leucocoprinus leucothites</name>
    <dbReference type="NCBI Taxonomy" id="201217"/>
    <lineage>
        <taxon>Eukaryota</taxon>
        <taxon>Fungi</taxon>
        <taxon>Dikarya</taxon>
        <taxon>Basidiomycota</taxon>
        <taxon>Agaricomycotina</taxon>
        <taxon>Agaricomycetes</taxon>
        <taxon>Agaricomycetidae</taxon>
        <taxon>Agaricales</taxon>
        <taxon>Agaricineae</taxon>
        <taxon>Agaricaceae</taxon>
        <taxon>Leucocoprinus</taxon>
    </lineage>
</organism>
<keyword evidence="1" id="KW-0677">Repeat</keyword>
<comment type="caution">
    <text evidence="3">The sequence shown here is derived from an EMBL/GenBank/DDBJ whole genome shotgun (WGS) entry which is preliminary data.</text>
</comment>
<evidence type="ECO:0000256" key="1">
    <source>
        <dbReference type="ARBA" id="ARBA00022737"/>
    </source>
</evidence>
<evidence type="ECO:0000313" key="4">
    <source>
        <dbReference type="Proteomes" id="UP000559027"/>
    </source>
</evidence>
<reference evidence="3 4" key="1">
    <citation type="journal article" date="2020" name="ISME J.">
        <title>Uncovering the hidden diversity of litter-decomposition mechanisms in mushroom-forming fungi.</title>
        <authorList>
            <person name="Floudas D."/>
            <person name="Bentzer J."/>
            <person name="Ahren D."/>
            <person name="Johansson T."/>
            <person name="Persson P."/>
            <person name="Tunlid A."/>
        </authorList>
    </citation>
    <scope>NUCLEOTIDE SEQUENCE [LARGE SCALE GENOMIC DNA]</scope>
    <source>
        <strain evidence="3 4">CBS 146.42</strain>
    </source>
</reference>
<dbReference type="InterPro" id="IPR056884">
    <property type="entry name" value="NPHP3-like_N"/>
</dbReference>
<protein>
    <recommendedName>
        <fullName evidence="2">Nephrocystin 3-like N-terminal domain-containing protein</fullName>
    </recommendedName>
</protein>
<gene>
    <name evidence="3" type="ORF">D9756_007942</name>
</gene>
<dbReference type="Gene3D" id="3.40.50.300">
    <property type="entry name" value="P-loop containing nucleotide triphosphate hydrolases"/>
    <property type="match status" value="1"/>
</dbReference>
<dbReference type="OrthoDB" id="5967843at2759"/>
<dbReference type="PANTHER" id="PTHR10039">
    <property type="entry name" value="AMELOGENIN"/>
    <property type="match status" value="1"/>
</dbReference>
<dbReference type="EMBL" id="JAACJO010000010">
    <property type="protein sequence ID" value="KAF5353299.1"/>
    <property type="molecule type" value="Genomic_DNA"/>
</dbReference>
<keyword evidence="4" id="KW-1185">Reference proteome</keyword>
<dbReference type="InterPro" id="IPR027417">
    <property type="entry name" value="P-loop_NTPase"/>
</dbReference>
<dbReference type="Proteomes" id="UP000559027">
    <property type="component" value="Unassembled WGS sequence"/>
</dbReference>
<dbReference type="SUPFAM" id="SSF52540">
    <property type="entry name" value="P-loop containing nucleoside triphosphate hydrolases"/>
    <property type="match status" value="1"/>
</dbReference>
<accession>A0A8H5D455</accession>
<dbReference type="AlphaFoldDB" id="A0A8H5D455"/>
<name>A0A8H5D455_9AGAR</name>